<dbReference type="InterPro" id="IPR038765">
    <property type="entry name" value="Papain-like_cys_pep_sf"/>
</dbReference>
<protein>
    <recommendedName>
        <fullName evidence="5">Ubiquitin carboxyl-terminal hydrolase</fullName>
        <ecNumber evidence="5">3.4.19.12</ecNumber>
    </recommendedName>
</protein>
<feature type="region of interest" description="Disordered" evidence="6">
    <location>
        <begin position="558"/>
        <end position="650"/>
    </location>
</feature>
<dbReference type="EC" id="3.4.19.12" evidence="5"/>
<comment type="catalytic activity">
    <reaction evidence="1 5">
        <text>Thiol-dependent hydrolysis of ester, thioester, amide, peptide and isopeptide bonds formed by the C-terminal Gly of ubiquitin (a 76-residue protein attached to proteins as an intracellular targeting signal).</text>
        <dbReference type="EC" id="3.4.19.12"/>
    </reaction>
</comment>
<dbReference type="GO" id="GO:0004843">
    <property type="term" value="F:cysteine-type deubiquitinase activity"/>
    <property type="evidence" value="ECO:0007669"/>
    <property type="project" value="UniProtKB-UniRule"/>
</dbReference>
<keyword evidence="5" id="KW-0788">Thiol protease</keyword>
<evidence type="ECO:0000256" key="3">
    <source>
        <dbReference type="ARBA" id="ARBA00022670"/>
    </source>
</evidence>
<dbReference type="PROSITE" id="PS00972">
    <property type="entry name" value="USP_1"/>
    <property type="match status" value="1"/>
</dbReference>
<dbReference type="OMA" id="HEGITCR"/>
<dbReference type="KEGG" id="mgl:MGL_2346"/>
<gene>
    <name evidence="8" type="ORF">MGL_2346</name>
</gene>
<dbReference type="GO" id="GO:0005634">
    <property type="term" value="C:nucleus"/>
    <property type="evidence" value="ECO:0007669"/>
    <property type="project" value="TreeGrafter"/>
</dbReference>
<dbReference type="CDD" id="cd02663">
    <property type="entry name" value="Peptidase_C19G"/>
    <property type="match status" value="1"/>
</dbReference>
<dbReference type="FunCoup" id="A8Q3A3">
    <property type="interactions" value="232"/>
</dbReference>
<evidence type="ECO:0000256" key="2">
    <source>
        <dbReference type="ARBA" id="ARBA00009085"/>
    </source>
</evidence>
<keyword evidence="9" id="KW-1185">Reference proteome</keyword>
<keyword evidence="5" id="KW-0833">Ubl conjugation pathway</keyword>
<dbReference type="InterPro" id="IPR050164">
    <property type="entry name" value="Peptidase_C19"/>
</dbReference>
<dbReference type="STRING" id="425265.A8Q3A3"/>
<sequence length="650" mass="70820">MDQPPPSVTINSSPSLLYCAPQASASVQDTNGTKNSGVAMRRGIKSEIKPLSLLDSSTSPPRSTQRLSRDITPLHIAHGWKSAEWDQWASNMYNALQTDTSEAVLLGMENFGNSCYANSVLQALYYCKPFRDAVMSVDKSPHPSPLPSLQDGLASEKTLASTPVSMNMKDALAALFHSIALASVRLSADASNGRIHSSSMLEAPAILSQNVDAGALKMFLSTLHQNCNLFDSSMHHDAHEFLNFILNQVGQNLMDKRKRRSQRAREQSFTPLTPSFSSPTVKDHPTYIHKLFQGVLTNETRCLSCETITNRDEEFLDLSINVEANTSVSSSLRQFSESEMLSGRNKFYCDTCSSLQEAEKRMKIKQPPNILALHLKRFKWDDMRQAYVKHACRVVFPLNMRLFNTTHQATQPDQLYDLFGIVVHIGSGAHQGHYVSIIKIGARWAIFDDEDVTFIPESDIPKYFGDAPEVGSAYVLFYQAIDEPDLFDARVNDSSLELAQSTPTGLSNKRASVSQPLSSHHAAPPIVPRNHSHTSFTAPVSGPVPTPVLSQSFVPPPTSVPAITTESASSTAVPNQGPSSTILYDPTAPIGDLLGPSESSPKPIHVPGHSSFAHADHSSRVSSGIWLPTASSDSAAPAALMASKPGARRT</sequence>
<evidence type="ECO:0000259" key="7">
    <source>
        <dbReference type="PROSITE" id="PS50235"/>
    </source>
</evidence>
<dbReference type="OrthoDB" id="27652at2759"/>
<comment type="caution">
    <text evidence="8">The sequence shown here is derived from an EMBL/GenBank/DDBJ whole genome shotgun (WGS) entry which is preliminary data.</text>
</comment>
<reference evidence="8 9" key="1">
    <citation type="journal article" date="2007" name="Proc. Natl. Acad. Sci. U.S.A.">
        <title>Dandruff-associated Malassezia genomes reveal convergent and divergent virulence traits shared with plant and human fungal pathogens.</title>
        <authorList>
            <person name="Xu J."/>
            <person name="Saunders C.W."/>
            <person name="Hu P."/>
            <person name="Grant R.A."/>
            <person name="Boekhout T."/>
            <person name="Kuramae E.E."/>
            <person name="Kronstad J.W."/>
            <person name="Deangelis Y.M."/>
            <person name="Reeder N.L."/>
            <person name="Johnstone K.R."/>
            <person name="Leland M."/>
            <person name="Fieno A.M."/>
            <person name="Begley W.M."/>
            <person name="Sun Y."/>
            <person name="Lacey M.P."/>
            <person name="Chaudhary T."/>
            <person name="Keough T."/>
            <person name="Chu L."/>
            <person name="Sears R."/>
            <person name="Yuan B."/>
            <person name="Dawson T.L.Jr."/>
        </authorList>
    </citation>
    <scope>NUCLEOTIDE SEQUENCE [LARGE SCALE GENOMIC DNA]</scope>
    <source>
        <strain evidence="9">ATCC MYA-4612 / CBS 7966</strain>
    </source>
</reference>
<dbReference type="PANTHER" id="PTHR24006">
    <property type="entry name" value="UBIQUITIN CARBOXYL-TERMINAL HYDROLASE"/>
    <property type="match status" value="1"/>
</dbReference>
<name>A8Q3A3_MALGO</name>
<evidence type="ECO:0000256" key="1">
    <source>
        <dbReference type="ARBA" id="ARBA00000707"/>
    </source>
</evidence>
<dbReference type="RefSeq" id="XP_001730550.1">
    <property type="nucleotide sequence ID" value="XM_001730498.1"/>
</dbReference>
<accession>A8Q3A3</accession>
<dbReference type="GO" id="GO:0005829">
    <property type="term" value="C:cytosol"/>
    <property type="evidence" value="ECO:0007669"/>
    <property type="project" value="TreeGrafter"/>
</dbReference>
<dbReference type="SUPFAM" id="SSF54001">
    <property type="entry name" value="Cysteine proteinases"/>
    <property type="match status" value="1"/>
</dbReference>
<evidence type="ECO:0000256" key="6">
    <source>
        <dbReference type="SAM" id="MobiDB-lite"/>
    </source>
</evidence>
<organism evidence="8 9">
    <name type="scientific">Malassezia globosa (strain ATCC MYA-4612 / CBS 7966)</name>
    <name type="common">Dandruff-associated fungus</name>
    <dbReference type="NCBI Taxonomy" id="425265"/>
    <lineage>
        <taxon>Eukaryota</taxon>
        <taxon>Fungi</taxon>
        <taxon>Dikarya</taxon>
        <taxon>Basidiomycota</taxon>
        <taxon>Ustilaginomycotina</taxon>
        <taxon>Malasseziomycetes</taxon>
        <taxon>Malasseziales</taxon>
        <taxon>Malasseziaceae</taxon>
        <taxon>Malassezia</taxon>
    </lineage>
</organism>
<dbReference type="PROSITE" id="PS50235">
    <property type="entry name" value="USP_3"/>
    <property type="match status" value="1"/>
</dbReference>
<dbReference type="VEuPathDB" id="FungiDB:MGL_2346"/>
<evidence type="ECO:0000256" key="5">
    <source>
        <dbReference type="RuleBase" id="RU366025"/>
    </source>
</evidence>
<feature type="compositionally biased region" description="Low complexity" evidence="6">
    <location>
        <begin position="268"/>
        <end position="280"/>
    </location>
</feature>
<keyword evidence="3 5" id="KW-0645">Protease</keyword>
<evidence type="ECO:0000256" key="4">
    <source>
        <dbReference type="ARBA" id="ARBA00022801"/>
    </source>
</evidence>
<feature type="compositionally biased region" description="Polar residues" evidence="6">
    <location>
        <begin position="561"/>
        <end position="582"/>
    </location>
</feature>
<dbReference type="InterPro" id="IPR018200">
    <property type="entry name" value="USP_CS"/>
</dbReference>
<feature type="region of interest" description="Disordered" evidence="6">
    <location>
        <begin position="499"/>
        <end position="542"/>
    </location>
</feature>
<dbReference type="AlphaFoldDB" id="A8Q3A3"/>
<dbReference type="Pfam" id="PF00443">
    <property type="entry name" value="UCH"/>
    <property type="match status" value="1"/>
</dbReference>
<dbReference type="Proteomes" id="UP000008837">
    <property type="component" value="Unassembled WGS sequence"/>
</dbReference>
<dbReference type="GeneID" id="5854857"/>
<keyword evidence="4 5" id="KW-0378">Hydrolase</keyword>
<dbReference type="GO" id="GO:0006508">
    <property type="term" value="P:proteolysis"/>
    <property type="evidence" value="ECO:0007669"/>
    <property type="project" value="UniProtKB-KW"/>
</dbReference>
<dbReference type="InterPro" id="IPR028889">
    <property type="entry name" value="USP"/>
</dbReference>
<dbReference type="PROSITE" id="PS00973">
    <property type="entry name" value="USP_2"/>
    <property type="match status" value="1"/>
</dbReference>
<dbReference type="InterPro" id="IPR001394">
    <property type="entry name" value="Peptidase_C19_UCH"/>
</dbReference>
<comment type="similarity">
    <text evidence="2 5">Belongs to the peptidase C19 family.</text>
</comment>
<dbReference type="EMBL" id="AAYY01000008">
    <property type="protein sequence ID" value="EDP43336.1"/>
    <property type="molecule type" value="Genomic_DNA"/>
</dbReference>
<feature type="compositionally biased region" description="Polar residues" evidence="6">
    <location>
        <begin position="499"/>
        <end position="518"/>
    </location>
</feature>
<proteinExistence type="inferred from homology"/>
<evidence type="ECO:0000313" key="8">
    <source>
        <dbReference type="EMBL" id="EDP43336.1"/>
    </source>
</evidence>
<evidence type="ECO:0000313" key="9">
    <source>
        <dbReference type="Proteomes" id="UP000008837"/>
    </source>
</evidence>
<feature type="domain" description="USP" evidence="7">
    <location>
        <begin position="106"/>
        <end position="481"/>
    </location>
</feature>
<dbReference type="PANTHER" id="PTHR24006:SF733">
    <property type="entry name" value="RE52890P"/>
    <property type="match status" value="1"/>
</dbReference>
<dbReference type="InParanoid" id="A8Q3A3"/>
<feature type="compositionally biased region" description="Low complexity" evidence="6">
    <location>
        <begin position="628"/>
        <end position="650"/>
    </location>
</feature>
<feature type="region of interest" description="Disordered" evidence="6">
    <location>
        <begin position="258"/>
        <end position="280"/>
    </location>
</feature>
<dbReference type="Gene3D" id="3.90.70.10">
    <property type="entry name" value="Cysteine proteinases"/>
    <property type="match status" value="1"/>
</dbReference>
<dbReference type="GO" id="GO:0016579">
    <property type="term" value="P:protein deubiquitination"/>
    <property type="evidence" value="ECO:0007669"/>
    <property type="project" value="InterPro"/>
</dbReference>